<organism evidence="2 3">
    <name type="scientific">Gordonia jacobaea</name>
    <dbReference type="NCBI Taxonomy" id="122202"/>
    <lineage>
        <taxon>Bacteria</taxon>
        <taxon>Bacillati</taxon>
        <taxon>Actinomycetota</taxon>
        <taxon>Actinomycetes</taxon>
        <taxon>Mycobacteriales</taxon>
        <taxon>Gordoniaceae</taxon>
        <taxon>Gordonia</taxon>
    </lineage>
</organism>
<feature type="transmembrane region" description="Helical" evidence="1">
    <location>
        <begin position="15"/>
        <end position="39"/>
    </location>
</feature>
<evidence type="ECO:0000313" key="3">
    <source>
        <dbReference type="Proteomes" id="UP000037247"/>
    </source>
</evidence>
<gene>
    <name evidence="2" type="ORF">ABW18_08305</name>
</gene>
<keyword evidence="3" id="KW-1185">Reference proteome</keyword>
<protein>
    <submittedName>
        <fullName evidence="2">Uncharacterized protein</fullName>
    </submittedName>
</protein>
<keyword evidence="1" id="KW-0812">Transmembrane</keyword>
<dbReference type="Proteomes" id="UP000037247">
    <property type="component" value="Unassembled WGS sequence"/>
</dbReference>
<keyword evidence="1" id="KW-1133">Transmembrane helix</keyword>
<dbReference type="RefSeq" id="WP_049698472.1">
    <property type="nucleotide sequence ID" value="NZ_JAQDQF010000009.1"/>
</dbReference>
<sequence>MSIRRTHTDNPQHPAAIVGFAIFLIGFGAAPLALTALAFGSGTAALVAAIVAVIGMAIGIGIVSVMTRRLQHSALLPDATSKEEQHYLEVYRHQVA</sequence>
<proteinExistence type="predicted"/>
<dbReference type="EMBL" id="LDTZ01000015">
    <property type="protein sequence ID" value="KNA92140.1"/>
    <property type="molecule type" value="Genomic_DNA"/>
</dbReference>
<name>A0ABR5IEQ3_9ACTN</name>
<feature type="transmembrane region" description="Helical" evidence="1">
    <location>
        <begin position="45"/>
        <end position="66"/>
    </location>
</feature>
<comment type="caution">
    <text evidence="2">The sequence shown here is derived from an EMBL/GenBank/DDBJ whole genome shotgun (WGS) entry which is preliminary data.</text>
</comment>
<accession>A0ABR5IEQ3</accession>
<keyword evidence="1" id="KW-0472">Membrane</keyword>
<evidence type="ECO:0000256" key="1">
    <source>
        <dbReference type="SAM" id="Phobius"/>
    </source>
</evidence>
<evidence type="ECO:0000313" key="2">
    <source>
        <dbReference type="EMBL" id="KNA92140.1"/>
    </source>
</evidence>
<reference evidence="2 3" key="1">
    <citation type="submission" date="2015-05" db="EMBL/GenBank/DDBJ databases">
        <title>Draft genome sequence of the bacterium Gordonia jacobaea a new member of the Gordonia genus.</title>
        <authorList>
            <person name="Jimenez-Galisteo G."/>
            <person name="Dominguez A."/>
            <person name="Munoz E."/>
            <person name="Vinas M."/>
        </authorList>
    </citation>
    <scope>NUCLEOTIDE SEQUENCE [LARGE SCALE GENOMIC DNA]</scope>
    <source>
        <strain evidence="3">mv1</strain>
    </source>
</reference>